<dbReference type="PRINTS" id="PR01249">
    <property type="entry name" value="RIBOSOMALL31"/>
</dbReference>
<comment type="caution">
    <text evidence="9">The sequence shown here is derived from an EMBL/GenBank/DDBJ whole genome shotgun (WGS) entry which is preliminary data.</text>
</comment>
<evidence type="ECO:0000256" key="3">
    <source>
        <dbReference type="ARBA" id="ARBA00022884"/>
    </source>
</evidence>
<dbReference type="InterPro" id="IPR042105">
    <property type="entry name" value="Ribosomal_bL31_sf"/>
</dbReference>
<dbReference type="PANTHER" id="PTHR33280:SF1">
    <property type="entry name" value="LARGE RIBOSOMAL SUBUNIT PROTEIN BL31C"/>
    <property type="match status" value="1"/>
</dbReference>
<dbReference type="GO" id="GO:0046872">
    <property type="term" value="F:metal ion binding"/>
    <property type="evidence" value="ECO:0007669"/>
    <property type="project" value="UniProtKB-KW"/>
</dbReference>
<dbReference type="GO" id="GO:1990904">
    <property type="term" value="C:ribonucleoprotein complex"/>
    <property type="evidence" value="ECO:0007669"/>
    <property type="project" value="UniProtKB-KW"/>
</dbReference>
<keyword evidence="5 7" id="KW-0687">Ribonucleoprotein</keyword>
<comment type="similarity">
    <text evidence="1 7">Belongs to the bacterial ribosomal protein bL31 family. Type A subfamily.</text>
</comment>
<dbReference type="InterPro" id="IPR002150">
    <property type="entry name" value="Ribosomal_bL31"/>
</dbReference>
<feature type="compositionally biased region" description="Basic residues" evidence="8">
    <location>
        <begin position="73"/>
        <end position="87"/>
    </location>
</feature>
<comment type="subunit">
    <text evidence="7">Part of the 50S ribosomal subunit.</text>
</comment>
<evidence type="ECO:0000256" key="5">
    <source>
        <dbReference type="ARBA" id="ARBA00023274"/>
    </source>
</evidence>
<dbReference type="HAMAP" id="MF_00501">
    <property type="entry name" value="Ribosomal_bL31_1"/>
    <property type="match status" value="1"/>
</dbReference>
<gene>
    <name evidence="7" type="primary">rpmE</name>
    <name evidence="9" type="ORF">CO174_01990</name>
</gene>
<feature type="binding site" evidence="7">
    <location>
        <position position="17"/>
    </location>
    <ligand>
        <name>Zn(2+)</name>
        <dbReference type="ChEBI" id="CHEBI:29105"/>
    </ligand>
</feature>
<feature type="compositionally biased region" description="Basic and acidic residues" evidence="8">
    <location>
        <begin position="88"/>
        <end position="97"/>
    </location>
</feature>
<keyword evidence="2 7" id="KW-0699">rRNA-binding</keyword>
<dbReference type="Proteomes" id="UP000229385">
    <property type="component" value="Unassembled WGS sequence"/>
</dbReference>
<evidence type="ECO:0000256" key="1">
    <source>
        <dbReference type="ARBA" id="ARBA00009296"/>
    </source>
</evidence>
<evidence type="ECO:0000313" key="10">
    <source>
        <dbReference type="Proteomes" id="UP000229385"/>
    </source>
</evidence>
<keyword evidence="4 7" id="KW-0689">Ribosomal protein</keyword>
<dbReference type="GO" id="GO:0003735">
    <property type="term" value="F:structural constituent of ribosome"/>
    <property type="evidence" value="ECO:0007669"/>
    <property type="project" value="InterPro"/>
</dbReference>
<feature type="binding site" evidence="7">
    <location>
        <position position="40"/>
    </location>
    <ligand>
        <name>Zn(2+)</name>
        <dbReference type="ChEBI" id="CHEBI:29105"/>
    </ligand>
</feature>
<organism evidence="9 10">
    <name type="scientific">Candidatus Uhrbacteria bacterium CG_4_9_14_3_um_filter_50_9</name>
    <dbReference type="NCBI Taxonomy" id="1975035"/>
    <lineage>
        <taxon>Bacteria</taxon>
        <taxon>Candidatus Uhriibacteriota</taxon>
    </lineage>
</organism>
<dbReference type="InterPro" id="IPR027491">
    <property type="entry name" value="Ribosomal_bL31_A"/>
</dbReference>
<evidence type="ECO:0000256" key="8">
    <source>
        <dbReference type="SAM" id="MobiDB-lite"/>
    </source>
</evidence>
<feature type="region of interest" description="Disordered" evidence="8">
    <location>
        <begin position="63"/>
        <end position="97"/>
    </location>
</feature>
<dbReference type="AlphaFoldDB" id="A0A2M7XCS6"/>
<dbReference type="PANTHER" id="PTHR33280">
    <property type="entry name" value="50S RIBOSOMAL PROTEIN L31, CHLOROPLASTIC"/>
    <property type="match status" value="1"/>
</dbReference>
<keyword evidence="3 7" id="KW-0694">RNA-binding</keyword>
<evidence type="ECO:0000256" key="2">
    <source>
        <dbReference type="ARBA" id="ARBA00022730"/>
    </source>
</evidence>
<evidence type="ECO:0000256" key="6">
    <source>
        <dbReference type="ARBA" id="ARBA00035687"/>
    </source>
</evidence>
<dbReference type="Pfam" id="PF01197">
    <property type="entry name" value="Ribosomal_L31"/>
    <property type="match status" value="1"/>
</dbReference>
<accession>A0A2M7XCS6</accession>
<dbReference type="Gene3D" id="4.10.830.30">
    <property type="entry name" value="Ribosomal protein L31"/>
    <property type="match status" value="1"/>
</dbReference>
<dbReference type="GO" id="GO:0019843">
    <property type="term" value="F:rRNA binding"/>
    <property type="evidence" value="ECO:0007669"/>
    <property type="project" value="UniProtKB-KW"/>
</dbReference>
<proteinExistence type="inferred from homology"/>
<dbReference type="GO" id="GO:0005840">
    <property type="term" value="C:ribosome"/>
    <property type="evidence" value="ECO:0007669"/>
    <property type="project" value="UniProtKB-KW"/>
</dbReference>
<dbReference type="NCBIfam" id="NF000612">
    <property type="entry name" value="PRK00019.1"/>
    <property type="match status" value="1"/>
</dbReference>
<dbReference type="SUPFAM" id="SSF143800">
    <property type="entry name" value="L28p-like"/>
    <property type="match status" value="1"/>
</dbReference>
<keyword evidence="7" id="KW-0479">Metal-binding</keyword>
<dbReference type="EMBL" id="PFWU01000025">
    <property type="protein sequence ID" value="PJA45684.1"/>
    <property type="molecule type" value="Genomic_DNA"/>
</dbReference>
<evidence type="ECO:0000313" key="9">
    <source>
        <dbReference type="EMBL" id="PJA45684.1"/>
    </source>
</evidence>
<comment type="function">
    <text evidence="7">Binds the 23S rRNA.</text>
</comment>
<evidence type="ECO:0000256" key="4">
    <source>
        <dbReference type="ARBA" id="ARBA00022980"/>
    </source>
</evidence>
<evidence type="ECO:0000256" key="7">
    <source>
        <dbReference type="HAMAP-Rule" id="MF_00501"/>
    </source>
</evidence>
<feature type="binding site" evidence="7">
    <location>
        <position position="19"/>
    </location>
    <ligand>
        <name>Zn(2+)</name>
        <dbReference type="ChEBI" id="CHEBI:29105"/>
    </ligand>
</feature>
<dbReference type="NCBIfam" id="TIGR00105">
    <property type="entry name" value="L31"/>
    <property type="match status" value="1"/>
</dbReference>
<feature type="compositionally biased region" description="Basic and acidic residues" evidence="8">
    <location>
        <begin position="63"/>
        <end position="72"/>
    </location>
</feature>
<protein>
    <recommendedName>
        <fullName evidence="6 7">Large ribosomal subunit protein bL31</fullName>
    </recommendedName>
</protein>
<dbReference type="InterPro" id="IPR034704">
    <property type="entry name" value="Ribosomal_bL28/bL31-like_sf"/>
</dbReference>
<comment type="cofactor">
    <cofactor evidence="7">
        <name>Zn(2+)</name>
        <dbReference type="ChEBI" id="CHEBI:29105"/>
    </cofactor>
    <text evidence="7">Binds 1 zinc ion per subunit.</text>
</comment>
<name>A0A2M7XCS6_9BACT</name>
<dbReference type="GO" id="GO:0006412">
    <property type="term" value="P:translation"/>
    <property type="evidence" value="ECO:0007669"/>
    <property type="project" value="UniProtKB-UniRule"/>
</dbReference>
<feature type="binding site" evidence="7">
    <location>
        <position position="37"/>
    </location>
    <ligand>
        <name>Zn(2+)</name>
        <dbReference type="ChEBI" id="CHEBI:29105"/>
    </ligand>
</feature>
<keyword evidence="7" id="KW-0862">Zinc</keyword>
<sequence>MKKELHPKYFEDATITCACGTTYTIGSTLNKIDTELCAACHPFYTGKQKILDTARRVEKFEARLDKQTETKGGKKAKKEKRSAQKKAKREESEKAEA</sequence>
<reference evidence="10" key="1">
    <citation type="submission" date="2017-09" db="EMBL/GenBank/DDBJ databases">
        <title>Depth-based differentiation of microbial function through sediment-hosted aquifers and enrichment of novel symbionts in the deep terrestrial subsurface.</title>
        <authorList>
            <person name="Probst A.J."/>
            <person name="Ladd B."/>
            <person name="Jarett J.K."/>
            <person name="Geller-Mcgrath D.E."/>
            <person name="Sieber C.M.K."/>
            <person name="Emerson J.B."/>
            <person name="Anantharaman K."/>
            <person name="Thomas B.C."/>
            <person name="Malmstrom R."/>
            <person name="Stieglmeier M."/>
            <person name="Klingl A."/>
            <person name="Woyke T."/>
            <person name="Ryan C.M."/>
            <person name="Banfield J.F."/>
        </authorList>
    </citation>
    <scope>NUCLEOTIDE SEQUENCE [LARGE SCALE GENOMIC DNA]</scope>
</reference>